<dbReference type="SUPFAM" id="SSF74653">
    <property type="entry name" value="TolA/TonB C-terminal domain"/>
    <property type="match status" value="1"/>
</dbReference>
<keyword evidence="7 10" id="KW-0653">Protein transport</keyword>
<keyword evidence="9 10" id="KW-0472">Membrane</keyword>
<dbReference type="InterPro" id="IPR003538">
    <property type="entry name" value="TonB"/>
</dbReference>
<dbReference type="GO" id="GO:0015031">
    <property type="term" value="P:protein transport"/>
    <property type="evidence" value="ECO:0007669"/>
    <property type="project" value="UniProtKB-UniRule"/>
</dbReference>
<evidence type="ECO:0000256" key="10">
    <source>
        <dbReference type="RuleBase" id="RU362123"/>
    </source>
</evidence>
<evidence type="ECO:0000256" key="4">
    <source>
        <dbReference type="ARBA" id="ARBA00022475"/>
    </source>
</evidence>
<proteinExistence type="inferred from homology"/>
<evidence type="ECO:0000313" key="14">
    <source>
        <dbReference type="Proteomes" id="UP000422232"/>
    </source>
</evidence>
<accession>A0A9Q6LLU6</accession>
<feature type="domain" description="TonB C-terminal" evidence="12">
    <location>
        <begin position="200"/>
        <end position="291"/>
    </location>
</feature>
<feature type="transmembrane region" description="Helical" evidence="10">
    <location>
        <begin position="7"/>
        <end position="29"/>
    </location>
</feature>
<dbReference type="InterPro" id="IPR051045">
    <property type="entry name" value="TonB-dependent_transducer"/>
</dbReference>
<dbReference type="Proteomes" id="UP000422232">
    <property type="component" value="Chromosome"/>
</dbReference>
<evidence type="ECO:0000256" key="8">
    <source>
        <dbReference type="ARBA" id="ARBA00022989"/>
    </source>
</evidence>
<evidence type="ECO:0000313" key="13">
    <source>
        <dbReference type="EMBL" id="QGO06080.1"/>
    </source>
</evidence>
<evidence type="ECO:0000256" key="9">
    <source>
        <dbReference type="ARBA" id="ARBA00023136"/>
    </source>
</evidence>
<evidence type="ECO:0000256" key="11">
    <source>
        <dbReference type="SAM" id="MobiDB-lite"/>
    </source>
</evidence>
<comment type="similarity">
    <text evidence="2 10">Belongs to the TonB family.</text>
</comment>
<dbReference type="PROSITE" id="PS52015">
    <property type="entry name" value="TONB_CTD"/>
    <property type="match status" value="1"/>
</dbReference>
<evidence type="ECO:0000256" key="3">
    <source>
        <dbReference type="ARBA" id="ARBA00022448"/>
    </source>
</evidence>
<gene>
    <name evidence="13" type="ORF">Psal009_01982</name>
</gene>
<reference evidence="13 14" key="1">
    <citation type="submission" date="2019-04" db="EMBL/GenBank/DDBJ databases">
        <title>Complete genome sequencing of Piscirickettsia salmonis strain Psal-009.</title>
        <authorList>
            <person name="Schober I."/>
            <person name="Bunk B."/>
            <person name="Sproer C."/>
            <person name="Carril G.P."/>
            <person name="Riedel T."/>
            <person name="Flores-Herrera P.A."/>
            <person name="Nourdin-Galindo G."/>
            <person name="Marshall S.H."/>
            <person name="Overmann J."/>
        </authorList>
    </citation>
    <scope>NUCLEOTIDE SEQUENCE [LARGE SCALE GENOMIC DNA]</scope>
    <source>
        <strain evidence="13 14">Psal-009</strain>
    </source>
</reference>
<comment type="subcellular location">
    <subcellularLocation>
        <location evidence="1 10">Cell inner membrane</location>
        <topology evidence="1 10">Single-pass membrane protein</topology>
        <orientation evidence="1 10">Periplasmic side</orientation>
    </subcellularLocation>
</comment>
<keyword evidence="4 10" id="KW-1003">Cell membrane</keyword>
<feature type="region of interest" description="Disordered" evidence="11">
    <location>
        <begin position="91"/>
        <end position="132"/>
    </location>
</feature>
<dbReference type="InterPro" id="IPR006260">
    <property type="entry name" value="TonB/TolA_C"/>
</dbReference>
<dbReference type="GO" id="GO:0030288">
    <property type="term" value="C:outer membrane-bounded periplasmic space"/>
    <property type="evidence" value="ECO:0007669"/>
    <property type="project" value="InterPro"/>
</dbReference>
<dbReference type="RefSeq" id="WP_155047142.1">
    <property type="nucleotide sequence ID" value="NZ_CP038893.1"/>
</dbReference>
<evidence type="ECO:0000259" key="12">
    <source>
        <dbReference type="PROSITE" id="PS52015"/>
    </source>
</evidence>
<feature type="compositionally biased region" description="Basic residues" evidence="11">
    <location>
        <begin position="91"/>
        <end position="106"/>
    </location>
</feature>
<dbReference type="NCBIfam" id="TIGR01352">
    <property type="entry name" value="tonB_Cterm"/>
    <property type="match status" value="1"/>
</dbReference>
<sequence>MEIKHRHVIFTTFLNILFVTLGLFIWQLFQSHVPAGGVVGQTVTIELSDHNDNNHAKLIQSRHGVKDILKDITKNAQADRVDRAERELKKHQNTLHKAKPKPKPKPKPQAQAQPQKKVMEKNEKLSNDSKMQAKNKAIKLIKKVETKQKIESQPKIKPKLAQNQVKHFNKQSENHLLGKTHTHKGAQREGLGGESLLPPSYLQKLLIHLQKYKYYPPFALRRQITGEAKVNIRLTCQGQVESYQLVKKTGSRLLDNAVRQMLKQANPFPAAKVCQAAFNVVVPIEFKILAS</sequence>
<dbReference type="InterPro" id="IPR037682">
    <property type="entry name" value="TonB_C"/>
</dbReference>
<keyword evidence="8 10" id="KW-1133">Transmembrane helix</keyword>
<comment type="function">
    <text evidence="10">Interacts with outer membrane receptor proteins that carry out high-affinity binding and energy dependent uptake into the periplasmic space of specific substrates. It could act to transduce energy from the cytoplasmic membrane to specific energy-requiring processes in the outer membrane, resulting in the release into the periplasm of ligands bound by these outer membrane proteins.</text>
</comment>
<dbReference type="GO" id="GO:0015891">
    <property type="term" value="P:siderophore transport"/>
    <property type="evidence" value="ECO:0007669"/>
    <property type="project" value="InterPro"/>
</dbReference>
<dbReference type="PRINTS" id="PR01374">
    <property type="entry name" value="TONBPROTEIN"/>
</dbReference>
<protein>
    <recommendedName>
        <fullName evidence="10">Protein TonB</fullName>
    </recommendedName>
</protein>
<evidence type="ECO:0000256" key="1">
    <source>
        <dbReference type="ARBA" id="ARBA00004383"/>
    </source>
</evidence>
<dbReference type="PANTHER" id="PTHR33446:SF2">
    <property type="entry name" value="PROTEIN TONB"/>
    <property type="match status" value="1"/>
</dbReference>
<dbReference type="Gene3D" id="3.30.1150.10">
    <property type="match status" value="1"/>
</dbReference>
<evidence type="ECO:0000256" key="6">
    <source>
        <dbReference type="ARBA" id="ARBA00022692"/>
    </source>
</evidence>
<evidence type="ECO:0000256" key="5">
    <source>
        <dbReference type="ARBA" id="ARBA00022519"/>
    </source>
</evidence>
<dbReference type="GO" id="GO:0031992">
    <property type="term" value="F:energy transducer activity"/>
    <property type="evidence" value="ECO:0007669"/>
    <property type="project" value="InterPro"/>
</dbReference>
<dbReference type="Pfam" id="PF03544">
    <property type="entry name" value="TonB_C"/>
    <property type="match status" value="1"/>
</dbReference>
<dbReference type="AlphaFoldDB" id="A0A9Q6LLU6"/>
<keyword evidence="5 10" id="KW-0997">Cell inner membrane</keyword>
<dbReference type="EMBL" id="CP038908">
    <property type="protein sequence ID" value="QGO06080.1"/>
    <property type="molecule type" value="Genomic_DNA"/>
</dbReference>
<organism evidence="13 14">
    <name type="scientific">Piscirickettsia salmonis</name>
    <dbReference type="NCBI Taxonomy" id="1238"/>
    <lineage>
        <taxon>Bacteria</taxon>
        <taxon>Pseudomonadati</taxon>
        <taxon>Pseudomonadota</taxon>
        <taxon>Gammaproteobacteria</taxon>
        <taxon>Thiotrichales</taxon>
        <taxon>Piscirickettsiaceae</taxon>
        <taxon>Piscirickettsia</taxon>
    </lineage>
</organism>
<keyword evidence="14" id="KW-1185">Reference proteome</keyword>
<keyword evidence="10" id="KW-0735">Signal-anchor</keyword>
<feature type="compositionally biased region" description="Basic and acidic residues" evidence="11">
    <location>
        <begin position="117"/>
        <end position="127"/>
    </location>
</feature>
<name>A0A9Q6LLU6_PISSA</name>
<evidence type="ECO:0000256" key="2">
    <source>
        <dbReference type="ARBA" id="ARBA00006555"/>
    </source>
</evidence>
<dbReference type="PANTHER" id="PTHR33446">
    <property type="entry name" value="PROTEIN TONB-RELATED"/>
    <property type="match status" value="1"/>
</dbReference>
<dbReference type="GO" id="GO:0098797">
    <property type="term" value="C:plasma membrane protein complex"/>
    <property type="evidence" value="ECO:0007669"/>
    <property type="project" value="TreeGrafter"/>
</dbReference>
<keyword evidence="3 10" id="KW-0813">Transport</keyword>
<evidence type="ECO:0000256" key="7">
    <source>
        <dbReference type="ARBA" id="ARBA00022927"/>
    </source>
</evidence>
<dbReference type="GO" id="GO:0055085">
    <property type="term" value="P:transmembrane transport"/>
    <property type="evidence" value="ECO:0007669"/>
    <property type="project" value="InterPro"/>
</dbReference>
<keyword evidence="6 10" id="KW-0812">Transmembrane</keyword>